<evidence type="ECO:0000313" key="2">
    <source>
        <dbReference type="EMBL" id="GFH58538.1"/>
    </source>
</evidence>
<name>A0AAD3D676_9STRA</name>
<feature type="compositionally biased region" description="Basic residues" evidence="1">
    <location>
        <begin position="1"/>
        <end position="20"/>
    </location>
</feature>
<organism evidence="2 3">
    <name type="scientific">Chaetoceros tenuissimus</name>
    <dbReference type="NCBI Taxonomy" id="426638"/>
    <lineage>
        <taxon>Eukaryota</taxon>
        <taxon>Sar</taxon>
        <taxon>Stramenopiles</taxon>
        <taxon>Ochrophyta</taxon>
        <taxon>Bacillariophyta</taxon>
        <taxon>Coscinodiscophyceae</taxon>
        <taxon>Chaetocerotophycidae</taxon>
        <taxon>Chaetocerotales</taxon>
        <taxon>Chaetocerotaceae</taxon>
        <taxon>Chaetoceros</taxon>
    </lineage>
</organism>
<dbReference type="SUPFAM" id="SSF48403">
    <property type="entry name" value="Ankyrin repeat"/>
    <property type="match status" value="1"/>
</dbReference>
<dbReference type="EMBL" id="BLLK01000062">
    <property type="protein sequence ID" value="GFH58538.1"/>
    <property type="molecule type" value="Genomic_DNA"/>
</dbReference>
<reference evidence="2 3" key="1">
    <citation type="journal article" date="2021" name="Sci. Rep.">
        <title>The genome of the diatom Chaetoceros tenuissimus carries an ancient integrated fragment of an extant virus.</title>
        <authorList>
            <person name="Hongo Y."/>
            <person name="Kimura K."/>
            <person name="Takaki Y."/>
            <person name="Yoshida Y."/>
            <person name="Baba S."/>
            <person name="Kobayashi G."/>
            <person name="Nagasaki K."/>
            <person name="Hano T."/>
            <person name="Tomaru Y."/>
        </authorList>
    </citation>
    <scope>NUCLEOTIDE SEQUENCE [LARGE SCALE GENOMIC DNA]</scope>
    <source>
        <strain evidence="2 3">NIES-3715</strain>
    </source>
</reference>
<protein>
    <submittedName>
        <fullName evidence="2">Uncharacterized protein</fullName>
    </submittedName>
</protein>
<sequence>MKFFGRKNNHANNKGKKQHLSKLEKLIRQKKWADLSRALERRRRPTGEKPDSDPFKKSSIISASSHSSSISDLNASMPLLNLSILFEAPLDIIRKFLEIQPDLSLRVDAQGMAPIHVACATRGCHSDLIQVLATHDDGTAAVRQDYNGRTALHYLMFYVCYPKPKDLENWRMEGSRDSTYSDSMSQYSNTSMDYGQYQIDGKVTFSQQDLQNFTNSVMILSKVAFSAYYSRDVTGRTPVDVLHECKCKNDYIDPGPKYERADIVNNYVRQILINNYLRQKKEAEDARDRLFCADDCSSGFERMSIEDVSGFSR</sequence>
<accession>A0AAD3D676</accession>
<dbReference type="Gene3D" id="1.25.40.20">
    <property type="entry name" value="Ankyrin repeat-containing domain"/>
    <property type="match status" value="1"/>
</dbReference>
<comment type="caution">
    <text evidence="2">The sequence shown here is derived from an EMBL/GenBank/DDBJ whole genome shotgun (WGS) entry which is preliminary data.</text>
</comment>
<proteinExistence type="predicted"/>
<gene>
    <name evidence="2" type="ORF">CTEN210_15014</name>
</gene>
<evidence type="ECO:0000313" key="3">
    <source>
        <dbReference type="Proteomes" id="UP001054902"/>
    </source>
</evidence>
<keyword evidence="3" id="KW-1185">Reference proteome</keyword>
<dbReference type="AlphaFoldDB" id="A0AAD3D676"/>
<dbReference type="Proteomes" id="UP001054902">
    <property type="component" value="Unassembled WGS sequence"/>
</dbReference>
<evidence type="ECO:0000256" key="1">
    <source>
        <dbReference type="SAM" id="MobiDB-lite"/>
    </source>
</evidence>
<feature type="region of interest" description="Disordered" evidence="1">
    <location>
        <begin position="1"/>
        <end position="22"/>
    </location>
</feature>
<dbReference type="InterPro" id="IPR036770">
    <property type="entry name" value="Ankyrin_rpt-contain_sf"/>
</dbReference>
<feature type="compositionally biased region" description="Basic and acidic residues" evidence="1">
    <location>
        <begin position="37"/>
        <end position="56"/>
    </location>
</feature>
<feature type="region of interest" description="Disordered" evidence="1">
    <location>
        <begin position="37"/>
        <end position="59"/>
    </location>
</feature>